<dbReference type="EMBL" id="FOMG01000048">
    <property type="protein sequence ID" value="SFD43161.1"/>
    <property type="molecule type" value="Genomic_DNA"/>
</dbReference>
<feature type="transmembrane region" description="Helical" evidence="1">
    <location>
        <begin position="75"/>
        <end position="94"/>
    </location>
</feature>
<sequence length="100" mass="11230">MKSTTIVMFIASGWFLAIGAFIMLNKKFKMKMINNTQAKDKEKFVEFNGKFNLILGTIGIIIGALNCFLKNNDNVFLGIFVVVMLASSIIQAKLSKKYKI</sequence>
<dbReference type="Proteomes" id="UP000199263">
    <property type="component" value="Unassembled WGS sequence"/>
</dbReference>
<dbReference type="InterPro" id="IPR017259">
    <property type="entry name" value="UCP037672"/>
</dbReference>
<keyword evidence="3" id="KW-1185">Reference proteome</keyword>
<organism evidence="2 3">
    <name type="scientific">Clostridium uliginosum</name>
    <dbReference type="NCBI Taxonomy" id="119641"/>
    <lineage>
        <taxon>Bacteria</taxon>
        <taxon>Bacillati</taxon>
        <taxon>Bacillota</taxon>
        <taxon>Clostridia</taxon>
        <taxon>Eubacteriales</taxon>
        <taxon>Clostridiaceae</taxon>
        <taxon>Clostridium</taxon>
    </lineage>
</organism>
<dbReference type="RefSeq" id="WP_090094416.1">
    <property type="nucleotide sequence ID" value="NZ_FOMG01000048.1"/>
</dbReference>
<dbReference type="OrthoDB" id="1938859at2"/>
<keyword evidence="1" id="KW-0472">Membrane</keyword>
<gene>
    <name evidence="2" type="ORF">SAMN05421842_1482</name>
</gene>
<proteinExistence type="predicted"/>
<dbReference type="Pfam" id="PF12650">
    <property type="entry name" value="DUF3784"/>
    <property type="match status" value="1"/>
</dbReference>
<name>A0A1I1S9I6_9CLOT</name>
<feature type="transmembrane region" description="Helical" evidence="1">
    <location>
        <begin position="6"/>
        <end position="24"/>
    </location>
</feature>
<reference evidence="2 3" key="1">
    <citation type="submission" date="2016-10" db="EMBL/GenBank/DDBJ databases">
        <authorList>
            <person name="de Groot N.N."/>
        </authorList>
    </citation>
    <scope>NUCLEOTIDE SEQUENCE [LARGE SCALE GENOMIC DNA]</scope>
    <source>
        <strain evidence="2 3">DSM 12992</strain>
    </source>
</reference>
<feature type="transmembrane region" description="Helical" evidence="1">
    <location>
        <begin position="51"/>
        <end position="69"/>
    </location>
</feature>
<evidence type="ECO:0000256" key="1">
    <source>
        <dbReference type="SAM" id="Phobius"/>
    </source>
</evidence>
<accession>A0A1I1S9I6</accession>
<evidence type="ECO:0000313" key="2">
    <source>
        <dbReference type="EMBL" id="SFD43161.1"/>
    </source>
</evidence>
<dbReference type="AlphaFoldDB" id="A0A1I1S9I6"/>
<keyword evidence="1" id="KW-1133">Transmembrane helix</keyword>
<evidence type="ECO:0008006" key="4">
    <source>
        <dbReference type="Google" id="ProtNLM"/>
    </source>
</evidence>
<keyword evidence="1" id="KW-0812">Transmembrane</keyword>
<evidence type="ECO:0000313" key="3">
    <source>
        <dbReference type="Proteomes" id="UP000199263"/>
    </source>
</evidence>
<protein>
    <recommendedName>
        <fullName evidence="4">DUF3784 domain-containing protein</fullName>
    </recommendedName>
</protein>